<protein>
    <recommendedName>
        <fullName evidence="3">Tc1-like transposase DDE domain-containing protein</fullName>
    </recommendedName>
</protein>
<dbReference type="AlphaFoldDB" id="A0A853I4Y1"/>
<dbReference type="EMBL" id="JACCKB010000041">
    <property type="protein sequence ID" value="NYZ68413.1"/>
    <property type="molecule type" value="Genomic_DNA"/>
</dbReference>
<gene>
    <name evidence="1" type="ORF">H0A36_20565</name>
</gene>
<dbReference type="RefSeq" id="WP_180570424.1">
    <property type="nucleotide sequence ID" value="NZ_JACCKB010000041.1"/>
</dbReference>
<organism evidence="1 2">
    <name type="scientific">Spartinivicinus marinus</name>
    <dbReference type="NCBI Taxonomy" id="2994442"/>
    <lineage>
        <taxon>Bacteria</taxon>
        <taxon>Pseudomonadati</taxon>
        <taxon>Pseudomonadota</taxon>
        <taxon>Gammaproteobacteria</taxon>
        <taxon>Oceanospirillales</taxon>
        <taxon>Zooshikellaceae</taxon>
        <taxon>Spartinivicinus</taxon>
    </lineage>
</organism>
<evidence type="ECO:0000313" key="2">
    <source>
        <dbReference type="Proteomes" id="UP000569732"/>
    </source>
</evidence>
<name>A0A853I4Y1_9GAMM</name>
<reference evidence="1 2" key="1">
    <citation type="submission" date="2020-07" db="EMBL/GenBank/DDBJ databases">
        <title>Endozoicomonas sp. nov., isolated from sediment.</title>
        <authorList>
            <person name="Gu T."/>
        </authorList>
    </citation>
    <scope>NUCLEOTIDE SEQUENCE [LARGE SCALE GENOMIC DNA]</scope>
    <source>
        <strain evidence="1 2">SM1973</strain>
    </source>
</reference>
<comment type="caution">
    <text evidence="1">The sequence shown here is derived from an EMBL/GenBank/DDBJ whole genome shotgun (WGS) entry which is preliminary data.</text>
</comment>
<accession>A0A853I4Y1</accession>
<proteinExistence type="predicted"/>
<dbReference type="Proteomes" id="UP000569732">
    <property type="component" value="Unassembled WGS sequence"/>
</dbReference>
<evidence type="ECO:0008006" key="3">
    <source>
        <dbReference type="Google" id="ProtNLM"/>
    </source>
</evidence>
<evidence type="ECO:0000313" key="1">
    <source>
        <dbReference type="EMBL" id="NYZ68413.1"/>
    </source>
</evidence>
<keyword evidence="2" id="KW-1185">Reference proteome</keyword>
<sequence length="94" mass="11095">MKYLIRCSRLYCTEAAYSWIKKGQEKTKSNTGRSCYNIHGVMRAETLETIALFNEDNINLDSTIYLFNYLKRYLQAQTIYVIVDSARYYYSATM</sequence>